<gene>
    <name evidence="7" type="ORF">BINO364_LOCUS9612</name>
</gene>
<feature type="domain" description="Peptidase S1" evidence="6">
    <location>
        <begin position="60"/>
        <end position="294"/>
    </location>
</feature>
<dbReference type="PRINTS" id="PR00722">
    <property type="entry name" value="CHYMOTRYPSIN"/>
</dbReference>
<evidence type="ECO:0000256" key="5">
    <source>
        <dbReference type="RuleBase" id="RU363034"/>
    </source>
</evidence>
<reference evidence="7" key="1">
    <citation type="submission" date="2021-12" db="EMBL/GenBank/DDBJ databases">
        <authorList>
            <person name="Martin H S."/>
        </authorList>
    </citation>
    <scope>NUCLEOTIDE SEQUENCE</scope>
</reference>
<evidence type="ECO:0000313" key="8">
    <source>
        <dbReference type="Proteomes" id="UP000838878"/>
    </source>
</evidence>
<evidence type="ECO:0000256" key="3">
    <source>
        <dbReference type="ARBA" id="ARBA00022825"/>
    </source>
</evidence>
<feature type="non-terminal residue" evidence="7">
    <location>
        <position position="301"/>
    </location>
</feature>
<dbReference type="InterPro" id="IPR001254">
    <property type="entry name" value="Trypsin_dom"/>
</dbReference>
<protein>
    <recommendedName>
        <fullName evidence="6">Peptidase S1 domain-containing protein</fullName>
    </recommendedName>
</protein>
<dbReference type="Gene3D" id="2.40.10.10">
    <property type="entry name" value="Trypsin-like serine proteases"/>
    <property type="match status" value="1"/>
</dbReference>
<evidence type="ECO:0000259" key="6">
    <source>
        <dbReference type="PROSITE" id="PS50240"/>
    </source>
</evidence>
<dbReference type="SUPFAM" id="SSF50494">
    <property type="entry name" value="Trypsin-like serine proteases"/>
    <property type="match status" value="1"/>
</dbReference>
<dbReference type="OrthoDB" id="546450at2759"/>
<dbReference type="SMART" id="SM00020">
    <property type="entry name" value="Tryp_SPc"/>
    <property type="match status" value="1"/>
</dbReference>
<dbReference type="Proteomes" id="UP000838878">
    <property type="component" value="Chromosome 4"/>
</dbReference>
<dbReference type="PROSITE" id="PS00135">
    <property type="entry name" value="TRYPSIN_SER"/>
    <property type="match status" value="1"/>
</dbReference>
<organism evidence="7 8">
    <name type="scientific">Brenthis ino</name>
    <name type="common">lesser marbled fritillary</name>
    <dbReference type="NCBI Taxonomy" id="405034"/>
    <lineage>
        <taxon>Eukaryota</taxon>
        <taxon>Metazoa</taxon>
        <taxon>Ecdysozoa</taxon>
        <taxon>Arthropoda</taxon>
        <taxon>Hexapoda</taxon>
        <taxon>Insecta</taxon>
        <taxon>Pterygota</taxon>
        <taxon>Neoptera</taxon>
        <taxon>Endopterygota</taxon>
        <taxon>Lepidoptera</taxon>
        <taxon>Glossata</taxon>
        <taxon>Ditrysia</taxon>
        <taxon>Papilionoidea</taxon>
        <taxon>Nymphalidae</taxon>
        <taxon>Heliconiinae</taxon>
        <taxon>Argynnini</taxon>
        <taxon>Brenthis</taxon>
    </lineage>
</organism>
<name>A0A8J9YDK7_9NEOP</name>
<dbReference type="GO" id="GO:0006508">
    <property type="term" value="P:proteolysis"/>
    <property type="evidence" value="ECO:0007669"/>
    <property type="project" value="UniProtKB-KW"/>
</dbReference>
<evidence type="ECO:0000256" key="2">
    <source>
        <dbReference type="ARBA" id="ARBA00022801"/>
    </source>
</evidence>
<dbReference type="InterPro" id="IPR001314">
    <property type="entry name" value="Peptidase_S1A"/>
</dbReference>
<keyword evidence="3 5" id="KW-0720">Serine protease</keyword>
<evidence type="ECO:0000256" key="1">
    <source>
        <dbReference type="ARBA" id="ARBA00022670"/>
    </source>
</evidence>
<sequence>MAVTFTHSEVQGETLREKRGVFTKNFFGGVWGNRPPLLEAKQPKNTCSCKCGERNEVSRIVGGEEAGINEFPWMAKLSYFKRFYCGGMLINDRYVLTAAHCVKGFMWFMIKVTFGEHNRCNATQRPETRFVIRAIPNKFSLSNFDNDIALLRLNEKVLMSVAIKPICLPTDRKNLYVGAKAVASGWGTLTEEGKVSCTLQEVEVPVMSNEECRNTKYSSNMITDNMLCAGYPKMGQKDSCQGDSGGPLITERKLDKRYELIGVVSWGNGCARVGYPGVYARVTNFLDWIIDNTKDSCYCRE</sequence>
<dbReference type="GO" id="GO:0004252">
    <property type="term" value="F:serine-type endopeptidase activity"/>
    <property type="evidence" value="ECO:0007669"/>
    <property type="project" value="InterPro"/>
</dbReference>
<dbReference type="InterPro" id="IPR009003">
    <property type="entry name" value="Peptidase_S1_PA"/>
</dbReference>
<dbReference type="PANTHER" id="PTHR24252">
    <property type="entry name" value="ACROSIN-RELATED"/>
    <property type="match status" value="1"/>
</dbReference>
<proteinExistence type="predicted"/>
<dbReference type="InterPro" id="IPR033116">
    <property type="entry name" value="TRYPSIN_SER"/>
</dbReference>
<dbReference type="EMBL" id="OV170224">
    <property type="protein sequence ID" value="CAH0723836.1"/>
    <property type="molecule type" value="Genomic_DNA"/>
</dbReference>
<accession>A0A8J9YDK7</accession>
<dbReference type="PROSITE" id="PS50240">
    <property type="entry name" value="TRYPSIN_DOM"/>
    <property type="match status" value="1"/>
</dbReference>
<dbReference type="PROSITE" id="PS00134">
    <property type="entry name" value="TRYPSIN_HIS"/>
    <property type="match status" value="1"/>
</dbReference>
<dbReference type="PANTHER" id="PTHR24252:SF7">
    <property type="entry name" value="HYALIN"/>
    <property type="match status" value="1"/>
</dbReference>
<dbReference type="Pfam" id="PF00089">
    <property type="entry name" value="Trypsin"/>
    <property type="match status" value="1"/>
</dbReference>
<dbReference type="AlphaFoldDB" id="A0A8J9YDK7"/>
<keyword evidence="8" id="KW-1185">Reference proteome</keyword>
<dbReference type="InterPro" id="IPR043504">
    <property type="entry name" value="Peptidase_S1_PA_chymotrypsin"/>
</dbReference>
<evidence type="ECO:0000313" key="7">
    <source>
        <dbReference type="EMBL" id="CAH0723836.1"/>
    </source>
</evidence>
<keyword evidence="4" id="KW-1015">Disulfide bond</keyword>
<keyword evidence="1 5" id="KW-0645">Protease</keyword>
<dbReference type="CDD" id="cd00190">
    <property type="entry name" value="Tryp_SPc"/>
    <property type="match status" value="1"/>
</dbReference>
<evidence type="ECO:0000256" key="4">
    <source>
        <dbReference type="ARBA" id="ARBA00023157"/>
    </source>
</evidence>
<dbReference type="InterPro" id="IPR018114">
    <property type="entry name" value="TRYPSIN_HIS"/>
</dbReference>
<keyword evidence="2 5" id="KW-0378">Hydrolase</keyword>
<dbReference type="FunFam" id="2.40.10.10:FF:000006">
    <property type="entry name" value="Serine proteinase stubble"/>
    <property type="match status" value="1"/>
</dbReference>